<comment type="caution">
    <text evidence="4">The sequence shown here is derived from an EMBL/GenBank/DDBJ whole genome shotgun (WGS) entry which is preliminary data.</text>
</comment>
<dbReference type="Proteomes" id="UP000248889">
    <property type="component" value="Unassembled WGS sequence"/>
</dbReference>
<dbReference type="EMBL" id="QKYN01000058">
    <property type="protein sequence ID" value="RAG84833.1"/>
    <property type="molecule type" value="Genomic_DNA"/>
</dbReference>
<evidence type="ECO:0000313" key="5">
    <source>
        <dbReference type="Proteomes" id="UP000248889"/>
    </source>
</evidence>
<feature type="signal peptide" evidence="2">
    <location>
        <begin position="1"/>
        <end position="21"/>
    </location>
</feature>
<evidence type="ECO:0000259" key="3">
    <source>
        <dbReference type="Pfam" id="PF14016"/>
    </source>
</evidence>
<keyword evidence="2" id="KW-0732">Signal</keyword>
<keyword evidence="5" id="KW-1185">Reference proteome</keyword>
<evidence type="ECO:0000256" key="2">
    <source>
        <dbReference type="SAM" id="SignalP"/>
    </source>
</evidence>
<evidence type="ECO:0000313" key="4">
    <source>
        <dbReference type="EMBL" id="RAG84833.1"/>
    </source>
</evidence>
<dbReference type="RefSeq" id="WP_111501469.1">
    <property type="nucleotide sequence ID" value="NZ_QKYN01000058.1"/>
</dbReference>
<accession>A0A2X0IMR5</accession>
<organism evidence="4 5">
    <name type="scientific">Streptacidiphilus pinicola</name>
    <dbReference type="NCBI Taxonomy" id="2219663"/>
    <lineage>
        <taxon>Bacteria</taxon>
        <taxon>Bacillati</taxon>
        <taxon>Actinomycetota</taxon>
        <taxon>Actinomycetes</taxon>
        <taxon>Kitasatosporales</taxon>
        <taxon>Streptomycetaceae</taxon>
        <taxon>Streptacidiphilus</taxon>
    </lineage>
</organism>
<dbReference type="PROSITE" id="PS51257">
    <property type="entry name" value="PROKAR_LIPOPROTEIN"/>
    <property type="match status" value="1"/>
</dbReference>
<dbReference type="AlphaFoldDB" id="A0A2X0IMR5"/>
<feature type="region of interest" description="Disordered" evidence="1">
    <location>
        <begin position="27"/>
        <end position="92"/>
    </location>
</feature>
<dbReference type="InterPro" id="IPR025326">
    <property type="entry name" value="DUF4232"/>
</dbReference>
<dbReference type="Pfam" id="PF14016">
    <property type="entry name" value="DUF4232"/>
    <property type="match status" value="1"/>
</dbReference>
<evidence type="ECO:0000256" key="1">
    <source>
        <dbReference type="SAM" id="MobiDB-lite"/>
    </source>
</evidence>
<sequence length="240" mass="22387">MKRISVIGILAASALCLTVSACGGSGSPVAGAPASGSSTASAPAASGGSTGTTGSTGTGGTTGSTTGGSTGGSTTGGTGGTGGSTGSTGGGAGAAACTGSQITVGDGGGDAATGHETVVLYFTNVSGTACTLHGYPGVAGLDSAGHQAVQATRTLNGFTGGLAQGATTMPTVTVPAHGRASARLEWTDVPEGNATSCPTYHGVLVTPPGTRTSTRIASLEPNACTFQIHPVVPGSTGNQS</sequence>
<proteinExistence type="predicted"/>
<reference evidence="4 5" key="1">
    <citation type="submission" date="2018-06" db="EMBL/GenBank/DDBJ databases">
        <title>Streptacidiphilus pinicola sp. nov., isolated from pine grove soil.</title>
        <authorList>
            <person name="Roh S.G."/>
            <person name="Park S."/>
            <person name="Kim M.-K."/>
            <person name="Yun B.-R."/>
            <person name="Park J."/>
            <person name="Kim M.J."/>
            <person name="Kim Y.S."/>
            <person name="Kim S.B."/>
        </authorList>
    </citation>
    <scope>NUCLEOTIDE SEQUENCE [LARGE SCALE GENOMIC DNA]</scope>
    <source>
        <strain evidence="4 5">MMS16-CNU450</strain>
    </source>
</reference>
<feature type="compositionally biased region" description="Low complexity" evidence="1">
    <location>
        <begin position="27"/>
        <end position="47"/>
    </location>
</feature>
<feature type="compositionally biased region" description="Gly residues" evidence="1">
    <location>
        <begin position="48"/>
        <end position="92"/>
    </location>
</feature>
<name>A0A2X0IMR5_9ACTN</name>
<dbReference type="OrthoDB" id="3400969at2"/>
<gene>
    <name evidence="4" type="ORF">DN069_14950</name>
</gene>
<feature type="domain" description="DUF4232" evidence="3">
    <location>
        <begin position="97"/>
        <end position="217"/>
    </location>
</feature>
<feature type="chain" id="PRO_5039265901" description="DUF4232 domain-containing protein" evidence="2">
    <location>
        <begin position="22"/>
        <end position="240"/>
    </location>
</feature>
<protein>
    <recommendedName>
        <fullName evidence="3">DUF4232 domain-containing protein</fullName>
    </recommendedName>
</protein>